<protein>
    <recommendedName>
        <fullName evidence="3">Sporulation-control protein spo0M</fullName>
    </recommendedName>
</protein>
<dbReference type="PANTHER" id="PTHR40053:SF1">
    <property type="entry name" value="SPORULATION-CONTROL PROTEIN SPO0M"/>
    <property type="match status" value="1"/>
</dbReference>
<organism evidence="1 2">
    <name type="scientific">Bacillus smithii 7_3_47FAA</name>
    <dbReference type="NCBI Taxonomy" id="665952"/>
    <lineage>
        <taxon>Bacteria</taxon>
        <taxon>Bacillati</taxon>
        <taxon>Bacillota</taxon>
        <taxon>Bacilli</taxon>
        <taxon>Bacillales</taxon>
        <taxon>Bacillaceae</taxon>
        <taxon>Bacillus</taxon>
    </lineage>
</organism>
<dbReference type="PANTHER" id="PTHR40053">
    <property type="entry name" value="SPORULATION-CONTROL PROTEIN SPO0M"/>
    <property type="match status" value="1"/>
</dbReference>
<dbReference type="AlphaFoldDB" id="G9QI15"/>
<reference evidence="1 2" key="1">
    <citation type="submission" date="2011-09" db="EMBL/GenBank/DDBJ databases">
        <title>The Genome Sequence of Bacillus smithii 7_3_47FAA.</title>
        <authorList>
            <consortium name="The Broad Institute Genome Sequencing Platform"/>
            <person name="Earl A."/>
            <person name="Ward D."/>
            <person name="Feldgarden M."/>
            <person name="Gevers D."/>
            <person name="Daigneault M."/>
            <person name="Strauss J."/>
            <person name="Allen-Vercoe E."/>
            <person name="Young S.K."/>
            <person name="Zeng Q."/>
            <person name="Gargeya S."/>
            <person name="Fitzgerald M."/>
            <person name="Haas B."/>
            <person name="Abouelleil A."/>
            <person name="Alvarado L."/>
            <person name="Arachchi H.M."/>
            <person name="Berlin A."/>
            <person name="Brown A."/>
            <person name="Chapman S.B."/>
            <person name="Chen Z."/>
            <person name="Dunbar C."/>
            <person name="Freedman E."/>
            <person name="Gearin G."/>
            <person name="Goldberg J."/>
            <person name="Griggs A."/>
            <person name="Gujja S."/>
            <person name="Heiman D."/>
            <person name="Howarth C."/>
            <person name="Larson L."/>
            <person name="Lui A."/>
            <person name="MacDonald P.J.P."/>
            <person name="Montmayeur A."/>
            <person name="Murphy C."/>
            <person name="Neiman D."/>
            <person name="Pearson M."/>
            <person name="Priest M."/>
            <person name="Roberts A."/>
            <person name="Saif S."/>
            <person name="Shea T."/>
            <person name="Shenoy N."/>
            <person name="Sisk P."/>
            <person name="Stolte C."/>
            <person name="Sykes S."/>
            <person name="Wortman J."/>
            <person name="Nusbaum C."/>
            <person name="Birren B."/>
        </authorList>
    </citation>
    <scope>NUCLEOTIDE SEQUENCE [LARGE SCALE GENOMIC DNA]</scope>
    <source>
        <strain evidence="1 2">7_3_47FAA</strain>
    </source>
</reference>
<dbReference type="InterPro" id="IPR009776">
    <property type="entry name" value="Spore_0_M"/>
</dbReference>
<proteinExistence type="predicted"/>
<accession>G9QI15</accession>
<name>G9QI15_9BACI</name>
<dbReference type="Pfam" id="PF07070">
    <property type="entry name" value="Spo0M"/>
    <property type="match status" value="1"/>
</dbReference>
<dbReference type="HOGENOM" id="CLU_057336_1_0_9"/>
<gene>
    <name evidence="1" type="ORF">HMPREF1015_01379</name>
</gene>
<comment type="caution">
    <text evidence="1">The sequence shown here is derived from an EMBL/GenBank/DDBJ whole genome shotgun (WGS) entry which is preliminary data.</text>
</comment>
<evidence type="ECO:0000313" key="2">
    <source>
        <dbReference type="Proteomes" id="UP000011747"/>
    </source>
</evidence>
<evidence type="ECO:0000313" key="1">
    <source>
        <dbReference type="EMBL" id="EHL79176.1"/>
    </source>
</evidence>
<sequence>MFKKILASFGKGSATVDLRLYTNSYQVGENVQGDVVIFGGEVDQKIRSIDVGLFMEIRNEHGMAKHHIATVPASGPFIIHAHEEKYIPFHYQLPFTLPVSCPTVSFYFDTYLDIEGGADKKDVDYVEIRPIPPIMNVFAALERLGFRQTSTSGKLDRFGQEFSFFPMSHFAQDIHEIEMRLALEEQGIRVWMEVEVRQGYHEVEVKREFFLTQEVLNDMSALVNVLERYIVEAIQQPGFYHQPHSYHTYSYEPYDYDEHPFRHHGNSAAGMIGGFVAGALGGMLLDEVMEDLIHEDHDHDYDHDHDGFGFDDFFGDDE</sequence>
<dbReference type="RefSeq" id="WP_003352863.1">
    <property type="nucleotide sequence ID" value="NZ_JH414742.1"/>
</dbReference>
<keyword evidence="2" id="KW-1185">Reference proteome</keyword>
<dbReference type="Proteomes" id="UP000011747">
    <property type="component" value="Unassembled WGS sequence"/>
</dbReference>
<evidence type="ECO:0008006" key="3">
    <source>
        <dbReference type="Google" id="ProtNLM"/>
    </source>
</evidence>
<dbReference type="EMBL" id="ACWF01000027">
    <property type="protein sequence ID" value="EHL79176.1"/>
    <property type="molecule type" value="Genomic_DNA"/>
</dbReference>
<dbReference type="PATRIC" id="fig|665952.3.peg.586"/>